<evidence type="ECO:0000256" key="5">
    <source>
        <dbReference type="ARBA" id="ARBA00023136"/>
    </source>
</evidence>
<dbReference type="PANTHER" id="PTHR23504">
    <property type="entry name" value="MAJOR FACILITATOR SUPERFAMILY DOMAIN-CONTAINING PROTEIN 10"/>
    <property type="match status" value="1"/>
</dbReference>
<accession>A0A1W5CRN8</accession>
<name>A0A1W5CRN8_9LECA</name>
<organism evidence="8 9">
    <name type="scientific">Lasallia pustulata</name>
    <dbReference type="NCBI Taxonomy" id="136370"/>
    <lineage>
        <taxon>Eukaryota</taxon>
        <taxon>Fungi</taxon>
        <taxon>Dikarya</taxon>
        <taxon>Ascomycota</taxon>
        <taxon>Pezizomycotina</taxon>
        <taxon>Lecanoromycetes</taxon>
        <taxon>OSLEUM clade</taxon>
        <taxon>Umbilicariomycetidae</taxon>
        <taxon>Umbilicariales</taxon>
        <taxon>Umbilicariaceae</taxon>
        <taxon>Lasallia</taxon>
    </lineage>
</organism>
<evidence type="ECO:0000256" key="7">
    <source>
        <dbReference type="SAM" id="Phobius"/>
    </source>
</evidence>
<dbReference type="PANTHER" id="PTHR23504:SF39">
    <property type="entry name" value="TRANSPORTER, PUTATIVE (AFU_ORTHOLOGUE AFUA_6G03860)-RELATED"/>
    <property type="match status" value="1"/>
</dbReference>
<dbReference type="InterPro" id="IPR036259">
    <property type="entry name" value="MFS_trans_sf"/>
</dbReference>
<dbReference type="AlphaFoldDB" id="A0A1W5CRN8"/>
<keyword evidence="5 7" id="KW-0472">Membrane</keyword>
<keyword evidence="2" id="KW-0813">Transport</keyword>
<dbReference type="SUPFAM" id="SSF103473">
    <property type="entry name" value="MFS general substrate transporter"/>
    <property type="match status" value="1"/>
</dbReference>
<evidence type="ECO:0000256" key="1">
    <source>
        <dbReference type="ARBA" id="ARBA00004141"/>
    </source>
</evidence>
<evidence type="ECO:0000256" key="2">
    <source>
        <dbReference type="ARBA" id="ARBA00022448"/>
    </source>
</evidence>
<sequence length="202" mass="21418">MSRRAGDGALDENDDGESGSDTASQSSMPIMFPHHNTDLTRKQFSNIPYNSLYPIFAQADPPTGRNLSPEEIGLSLAFAGIVTIIFQIGVFGKLREKMRNKITYRVGLGGFVLAFLMMPWIGYKNWDNGDGAVTGLTSALLLITNSARNHSVLGTLNGLAQTLSAAGRAAGPFLSGGLFSLATHVRPKGEALAFGVFGGSPL</sequence>
<feature type="compositionally biased region" description="Polar residues" evidence="6">
    <location>
        <begin position="19"/>
        <end position="28"/>
    </location>
</feature>
<dbReference type="GO" id="GO:0016020">
    <property type="term" value="C:membrane"/>
    <property type="evidence" value="ECO:0007669"/>
    <property type="project" value="UniProtKB-SubCell"/>
</dbReference>
<protein>
    <submittedName>
        <fullName evidence="8">Mfs general substrate transporter</fullName>
    </submittedName>
</protein>
<dbReference type="Proteomes" id="UP000192927">
    <property type="component" value="Unassembled WGS sequence"/>
</dbReference>
<feature type="region of interest" description="Disordered" evidence="6">
    <location>
        <begin position="1"/>
        <end position="32"/>
    </location>
</feature>
<feature type="compositionally biased region" description="Acidic residues" evidence="6">
    <location>
        <begin position="9"/>
        <end position="18"/>
    </location>
</feature>
<comment type="subcellular location">
    <subcellularLocation>
        <location evidence="1">Membrane</location>
        <topology evidence="1">Multi-pass membrane protein</topology>
    </subcellularLocation>
</comment>
<keyword evidence="3 7" id="KW-0812">Transmembrane</keyword>
<keyword evidence="4 7" id="KW-1133">Transmembrane helix</keyword>
<feature type="transmembrane region" description="Helical" evidence="7">
    <location>
        <begin position="102"/>
        <end position="121"/>
    </location>
</feature>
<feature type="transmembrane region" description="Helical" evidence="7">
    <location>
        <begin position="72"/>
        <end position="90"/>
    </location>
</feature>
<dbReference type="Gene3D" id="1.20.1250.20">
    <property type="entry name" value="MFS general substrate transporter like domains"/>
    <property type="match status" value="1"/>
</dbReference>
<proteinExistence type="predicted"/>
<keyword evidence="9" id="KW-1185">Reference proteome</keyword>
<evidence type="ECO:0000256" key="4">
    <source>
        <dbReference type="ARBA" id="ARBA00022989"/>
    </source>
</evidence>
<evidence type="ECO:0000256" key="6">
    <source>
        <dbReference type="SAM" id="MobiDB-lite"/>
    </source>
</evidence>
<reference evidence="9" key="1">
    <citation type="submission" date="2017-03" db="EMBL/GenBank/DDBJ databases">
        <authorList>
            <person name="Sharma R."/>
            <person name="Thines M."/>
        </authorList>
    </citation>
    <scope>NUCLEOTIDE SEQUENCE [LARGE SCALE GENOMIC DNA]</scope>
</reference>
<evidence type="ECO:0000256" key="3">
    <source>
        <dbReference type="ARBA" id="ARBA00022692"/>
    </source>
</evidence>
<evidence type="ECO:0000313" key="9">
    <source>
        <dbReference type="Proteomes" id="UP000192927"/>
    </source>
</evidence>
<evidence type="ECO:0000313" key="8">
    <source>
        <dbReference type="EMBL" id="SLM33516.1"/>
    </source>
</evidence>
<dbReference type="EMBL" id="FWEW01000049">
    <property type="protein sequence ID" value="SLM33516.1"/>
    <property type="molecule type" value="Genomic_DNA"/>
</dbReference>